<dbReference type="Gene3D" id="1.10.238.10">
    <property type="entry name" value="EF-hand"/>
    <property type="match status" value="1"/>
</dbReference>
<dbReference type="GO" id="GO:0005509">
    <property type="term" value="F:calcium ion binding"/>
    <property type="evidence" value="ECO:0007669"/>
    <property type="project" value="InterPro"/>
</dbReference>
<evidence type="ECO:0000256" key="1">
    <source>
        <dbReference type="ARBA" id="ARBA00022837"/>
    </source>
</evidence>
<comment type="caution">
    <text evidence="4">The sequence shown here is derived from an EMBL/GenBank/DDBJ whole genome shotgun (WGS) entry which is preliminary data.</text>
</comment>
<feature type="compositionally biased region" description="Basic and acidic residues" evidence="2">
    <location>
        <begin position="246"/>
        <end position="257"/>
    </location>
</feature>
<organism evidence="4 5">
    <name type="scientific">Effrenium voratum</name>
    <dbReference type="NCBI Taxonomy" id="2562239"/>
    <lineage>
        <taxon>Eukaryota</taxon>
        <taxon>Sar</taxon>
        <taxon>Alveolata</taxon>
        <taxon>Dinophyceae</taxon>
        <taxon>Suessiales</taxon>
        <taxon>Symbiodiniaceae</taxon>
        <taxon>Effrenium</taxon>
    </lineage>
</organism>
<protein>
    <recommendedName>
        <fullName evidence="3">EF-hand domain-containing protein</fullName>
    </recommendedName>
</protein>
<proteinExistence type="predicted"/>
<sequence>ELIAGAKNDAVFRSRLRVMDIDENDLQQLFQMIDIDESGSLQVSEFIGPLSRWARDSKTAPRFIKYNLMQSMQMQEDLLELSDRRFTRLSTQLETLANQLSAVTGGESEPEGLLMPTSSGDDSFNTTASSSHDQISAPHASGHPELLESKDSSHFALESQASLPVDIDDHDCHSRRAPTLATHSSEISRKIEAAMAHIDAKLETLLHREEERHRQPQRLARGHSKDTFRVMYMEQPWHVNGGGKPRSKDSERTLANI</sequence>
<dbReference type="SUPFAM" id="SSF47473">
    <property type="entry name" value="EF-hand"/>
    <property type="match status" value="1"/>
</dbReference>
<accession>A0AA36IFS5</accession>
<evidence type="ECO:0000259" key="3">
    <source>
        <dbReference type="PROSITE" id="PS50222"/>
    </source>
</evidence>
<feature type="compositionally biased region" description="Polar residues" evidence="2">
    <location>
        <begin position="116"/>
        <end position="134"/>
    </location>
</feature>
<dbReference type="PROSITE" id="PS00018">
    <property type="entry name" value="EF_HAND_1"/>
    <property type="match status" value="1"/>
</dbReference>
<evidence type="ECO:0000313" key="5">
    <source>
        <dbReference type="Proteomes" id="UP001178507"/>
    </source>
</evidence>
<dbReference type="InterPro" id="IPR011992">
    <property type="entry name" value="EF-hand-dom_pair"/>
</dbReference>
<feature type="region of interest" description="Disordered" evidence="2">
    <location>
        <begin position="100"/>
        <end position="147"/>
    </location>
</feature>
<dbReference type="EMBL" id="CAUJNA010001303">
    <property type="protein sequence ID" value="CAJ1385930.1"/>
    <property type="molecule type" value="Genomic_DNA"/>
</dbReference>
<keyword evidence="5" id="KW-1185">Reference proteome</keyword>
<reference evidence="4" key="1">
    <citation type="submission" date="2023-08" db="EMBL/GenBank/DDBJ databases">
        <authorList>
            <person name="Chen Y."/>
            <person name="Shah S."/>
            <person name="Dougan E. K."/>
            <person name="Thang M."/>
            <person name="Chan C."/>
        </authorList>
    </citation>
    <scope>NUCLEOTIDE SEQUENCE</scope>
</reference>
<feature type="region of interest" description="Disordered" evidence="2">
    <location>
        <begin position="237"/>
        <end position="257"/>
    </location>
</feature>
<dbReference type="AlphaFoldDB" id="A0AA36IFS5"/>
<evidence type="ECO:0000313" key="4">
    <source>
        <dbReference type="EMBL" id="CAJ1385930.1"/>
    </source>
</evidence>
<dbReference type="PROSITE" id="PS50222">
    <property type="entry name" value="EF_HAND_2"/>
    <property type="match status" value="1"/>
</dbReference>
<dbReference type="Proteomes" id="UP001178507">
    <property type="component" value="Unassembled WGS sequence"/>
</dbReference>
<dbReference type="InterPro" id="IPR002048">
    <property type="entry name" value="EF_hand_dom"/>
</dbReference>
<evidence type="ECO:0000256" key="2">
    <source>
        <dbReference type="SAM" id="MobiDB-lite"/>
    </source>
</evidence>
<feature type="non-terminal residue" evidence="4">
    <location>
        <position position="1"/>
    </location>
</feature>
<feature type="domain" description="EF-hand" evidence="3">
    <location>
        <begin position="21"/>
        <end position="56"/>
    </location>
</feature>
<name>A0AA36IFS5_9DINO</name>
<dbReference type="InterPro" id="IPR018247">
    <property type="entry name" value="EF_Hand_1_Ca_BS"/>
</dbReference>
<keyword evidence="1" id="KW-0106">Calcium</keyword>
<gene>
    <name evidence="4" type="ORF">EVOR1521_LOCUS12410</name>
</gene>